<evidence type="ECO:0000313" key="10">
    <source>
        <dbReference type="EMBL" id="RAW31862.1"/>
    </source>
</evidence>
<feature type="domain" description="OBG-type G" evidence="9">
    <location>
        <begin position="23"/>
        <end position="289"/>
    </location>
</feature>
<dbReference type="SUPFAM" id="SSF52540">
    <property type="entry name" value="P-loop containing nucleoside triphosphate hydrolases"/>
    <property type="match status" value="1"/>
</dbReference>
<dbReference type="InterPro" id="IPR041706">
    <property type="entry name" value="YchF_N"/>
</dbReference>
<dbReference type="GO" id="GO:0005524">
    <property type="term" value="F:ATP binding"/>
    <property type="evidence" value="ECO:0007669"/>
    <property type="project" value="UniProtKB-KW"/>
</dbReference>
<dbReference type="VEuPathDB" id="FungiDB:PC110_g11789"/>
<dbReference type="STRING" id="29920.A0A329S8I5"/>
<dbReference type="Proteomes" id="UP000251314">
    <property type="component" value="Unassembled WGS sequence"/>
</dbReference>
<accession>A0A329S8I5</accession>
<dbReference type="InterPro" id="IPR004396">
    <property type="entry name" value="ATPase_YchF/OLA1"/>
</dbReference>
<evidence type="ECO:0000256" key="2">
    <source>
        <dbReference type="ARBA" id="ARBA00004496"/>
    </source>
</evidence>
<dbReference type="OrthoDB" id="424823at2759"/>
<gene>
    <name evidence="10" type="ORF">PC110_g11789</name>
</gene>
<evidence type="ECO:0000256" key="1">
    <source>
        <dbReference type="ARBA" id="ARBA00001946"/>
    </source>
</evidence>
<comment type="subcellular location">
    <subcellularLocation>
        <location evidence="2">Cytoplasm</location>
    </subcellularLocation>
</comment>
<keyword evidence="8" id="KW-0460">Magnesium</keyword>
<evidence type="ECO:0000256" key="8">
    <source>
        <dbReference type="ARBA" id="ARBA00022842"/>
    </source>
</evidence>
<organism evidence="10 11">
    <name type="scientific">Phytophthora cactorum</name>
    <dbReference type="NCBI Taxonomy" id="29920"/>
    <lineage>
        <taxon>Eukaryota</taxon>
        <taxon>Sar</taxon>
        <taxon>Stramenopiles</taxon>
        <taxon>Oomycota</taxon>
        <taxon>Peronosporomycetes</taxon>
        <taxon>Peronosporales</taxon>
        <taxon>Peronosporaceae</taxon>
        <taxon>Phytophthora</taxon>
    </lineage>
</organism>
<dbReference type="InterPro" id="IPR031167">
    <property type="entry name" value="G_OBG"/>
</dbReference>
<keyword evidence="6" id="KW-0378">Hydrolase</keyword>
<proteinExistence type="predicted"/>
<dbReference type="Gene3D" id="1.10.150.300">
    <property type="entry name" value="TGS-like domain"/>
    <property type="match status" value="1"/>
</dbReference>
<protein>
    <recommendedName>
        <fullName evidence="9">OBG-type G domain-containing protein</fullName>
    </recommendedName>
</protein>
<keyword evidence="5" id="KW-0547">Nucleotide-binding</keyword>
<dbReference type="FunFam" id="3.10.20.30:FF:000029">
    <property type="entry name" value="Obg-like ATPase 1"/>
    <property type="match status" value="1"/>
</dbReference>
<dbReference type="PANTHER" id="PTHR23305">
    <property type="entry name" value="OBG GTPASE FAMILY"/>
    <property type="match status" value="1"/>
</dbReference>
<dbReference type="Gene3D" id="3.40.50.300">
    <property type="entry name" value="P-loop containing nucleotide triphosphate hydrolases"/>
    <property type="match status" value="1"/>
</dbReference>
<dbReference type="PANTHER" id="PTHR23305:SF11">
    <property type="entry name" value="OBG-LIKE ATPASE 1"/>
    <property type="match status" value="1"/>
</dbReference>
<keyword evidence="11" id="KW-1185">Reference proteome</keyword>
<dbReference type="InterPro" id="IPR023192">
    <property type="entry name" value="TGS-like_dom_sf"/>
</dbReference>
<sequence>MPPKGKKTEELTRTYLGRPGNNVKIGIVGVPNVGKSTFFNCLSKLHIPAENFPFCTIDPNDAVVPLPDQRFNWLVDKYQPTSVVPPVISITDIAGLVRGAAEGAGLGNAFLSHIQAVDAIYHMVRGFDSTEVTHVEGNVDPVRDMKIIQEELRLKDIERVKKESAGVKKLAERGVGGKEKKLEYEALCKIQEWLESGKDVSFGTWTAQEVEILNTMQLLTAKPVVYLINVSKRDYLRKGNKYLPKIAEYIKERGGNEPGRLAPQAAGVIHTDFEKGFIMAEVQAFADLKELGTEEAVKKAGKLKQQGKKYEVQDGDIIFFKFNN</sequence>
<keyword evidence="3" id="KW-0963">Cytoplasm</keyword>
<dbReference type="GO" id="GO:0005525">
    <property type="term" value="F:GTP binding"/>
    <property type="evidence" value="ECO:0007669"/>
    <property type="project" value="InterPro"/>
</dbReference>
<dbReference type="EMBL" id="MJFZ01000303">
    <property type="protein sequence ID" value="RAW31862.1"/>
    <property type="molecule type" value="Genomic_DNA"/>
</dbReference>
<keyword evidence="7" id="KW-0067">ATP-binding</keyword>
<dbReference type="AlphaFoldDB" id="A0A329S8I5"/>
<evidence type="ECO:0000256" key="6">
    <source>
        <dbReference type="ARBA" id="ARBA00022801"/>
    </source>
</evidence>
<dbReference type="GO" id="GO:0046872">
    <property type="term" value="F:metal ion binding"/>
    <property type="evidence" value="ECO:0007669"/>
    <property type="project" value="UniProtKB-KW"/>
</dbReference>
<dbReference type="PIRSF" id="PIRSF006641">
    <property type="entry name" value="CHP00092"/>
    <property type="match status" value="1"/>
</dbReference>
<dbReference type="InterPro" id="IPR012675">
    <property type="entry name" value="Beta-grasp_dom_sf"/>
</dbReference>
<evidence type="ECO:0000256" key="3">
    <source>
        <dbReference type="ARBA" id="ARBA00022490"/>
    </source>
</evidence>
<dbReference type="PRINTS" id="PR00326">
    <property type="entry name" value="GTP1OBG"/>
</dbReference>
<dbReference type="GO" id="GO:0005737">
    <property type="term" value="C:cytoplasm"/>
    <property type="evidence" value="ECO:0007669"/>
    <property type="project" value="UniProtKB-SubCell"/>
</dbReference>
<evidence type="ECO:0000256" key="7">
    <source>
        <dbReference type="ARBA" id="ARBA00022840"/>
    </source>
</evidence>
<dbReference type="PROSITE" id="PS51710">
    <property type="entry name" value="G_OBG"/>
    <property type="match status" value="1"/>
</dbReference>
<dbReference type="Gene3D" id="3.10.20.30">
    <property type="match status" value="2"/>
</dbReference>
<evidence type="ECO:0000259" key="9">
    <source>
        <dbReference type="PROSITE" id="PS51710"/>
    </source>
</evidence>
<evidence type="ECO:0000256" key="4">
    <source>
        <dbReference type="ARBA" id="ARBA00022723"/>
    </source>
</evidence>
<dbReference type="InterPro" id="IPR013029">
    <property type="entry name" value="YchF_C"/>
</dbReference>
<dbReference type="GO" id="GO:0016887">
    <property type="term" value="F:ATP hydrolysis activity"/>
    <property type="evidence" value="ECO:0007669"/>
    <property type="project" value="InterPro"/>
</dbReference>
<dbReference type="CDD" id="cd01900">
    <property type="entry name" value="YchF"/>
    <property type="match status" value="1"/>
</dbReference>
<evidence type="ECO:0000256" key="5">
    <source>
        <dbReference type="ARBA" id="ARBA00022741"/>
    </source>
</evidence>
<evidence type="ECO:0000313" key="11">
    <source>
        <dbReference type="Proteomes" id="UP000251314"/>
    </source>
</evidence>
<dbReference type="FunFam" id="1.10.150.300:FF:000003">
    <property type="entry name" value="Obg-like ATPase 1"/>
    <property type="match status" value="1"/>
</dbReference>
<dbReference type="SUPFAM" id="SSF81271">
    <property type="entry name" value="TGS-like"/>
    <property type="match status" value="1"/>
</dbReference>
<reference evidence="10 11" key="1">
    <citation type="submission" date="2018-01" db="EMBL/GenBank/DDBJ databases">
        <title>Draft genome of the strawberry crown rot pathogen Phytophthora cactorum.</title>
        <authorList>
            <person name="Armitage A.D."/>
            <person name="Lysoe E."/>
            <person name="Nellist C.F."/>
            <person name="Harrison R.J."/>
            <person name="Brurberg M.B."/>
        </authorList>
    </citation>
    <scope>NUCLEOTIDE SEQUENCE [LARGE SCALE GENOMIC DNA]</scope>
    <source>
        <strain evidence="10 11">10300</strain>
    </source>
</reference>
<name>A0A329S8I5_9STRA</name>
<comment type="cofactor">
    <cofactor evidence="1">
        <name>Mg(2+)</name>
        <dbReference type="ChEBI" id="CHEBI:18420"/>
    </cofactor>
</comment>
<dbReference type="Pfam" id="PF06071">
    <property type="entry name" value="YchF-GTPase_C"/>
    <property type="match status" value="1"/>
</dbReference>
<keyword evidence="4" id="KW-0479">Metal-binding</keyword>
<comment type="caution">
    <text evidence="10">The sequence shown here is derived from an EMBL/GenBank/DDBJ whole genome shotgun (WGS) entry which is preliminary data.</text>
</comment>
<dbReference type="Pfam" id="PF01926">
    <property type="entry name" value="MMR_HSR1"/>
    <property type="match status" value="1"/>
</dbReference>
<dbReference type="InterPro" id="IPR006073">
    <property type="entry name" value="GTP-bd"/>
</dbReference>
<dbReference type="InterPro" id="IPR012676">
    <property type="entry name" value="TGS-like"/>
</dbReference>
<dbReference type="InterPro" id="IPR027417">
    <property type="entry name" value="P-loop_NTPase"/>
</dbReference>